<evidence type="ECO:0000256" key="1">
    <source>
        <dbReference type="SAM" id="Phobius"/>
    </source>
</evidence>
<keyword evidence="1" id="KW-0472">Membrane</keyword>
<reference evidence="2 3" key="1">
    <citation type="submission" date="2018-08" db="EMBL/GenBank/DDBJ databases">
        <title>Lysobacter weifangensis sp. nov., a new member of the family 'Xanthomonadaceae', isolated from soil in a farmland.</title>
        <authorList>
            <person name="Zhao H."/>
        </authorList>
    </citation>
    <scope>NUCLEOTIDE SEQUENCE [LARGE SCALE GENOMIC DNA]</scope>
    <source>
        <strain evidence="2 3">WF-2</strain>
    </source>
</reference>
<dbReference type="AlphaFoldDB" id="A0A372DI60"/>
<keyword evidence="3" id="KW-1185">Reference proteome</keyword>
<organism evidence="2 3">
    <name type="scientific">Cognatiluteimonas weifangensis</name>
    <dbReference type="NCBI Taxonomy" id="2303539"/>
    <lineage>
        <taxon>Bacteria</taxon>
        <taxon>Pseudomonadati</taxon>
        <taxon>Pseudomonadota</taxon>
        <taxon>Gammaproteobacteria</taxon>
        <taxon>Lysobacterales</taxon>
        <taxon>Lysobacteraceae</taxon>
        <taxon>Cognatiluteimonas</taxon>
    </lineage>
</organism>
<proteinExistence type="predicted"/>
<feature type="transmembrane region" description="Helical" evidence="1">
    <location>
        <begin position="28"/>
        <end position="46"/>
    </location>
</feature>
<accession>A0A372DI60</accession>
<gene>
    <name evidence="2" type="ORF">D0Y53_11515</name>
</gene>
<name>A0A372DI60_9GAMM</name>
<evidence type="ECO:0000313" key="3">
    <source>
        <dbReference type="Proteomes" id="UP000262917"/>
    </source>
</evidence>
<dbReference type="RefSeq" id="WP_117203466.1">
    <property type="nucleotide sequence ID" value="NZ_JBHTBK010000025.1"/>
</dbReference>
<keyword evidence="1" id="KW-0812">Transmembrane</keyword>
<keyword evidence="1" id="KW-1133">Transmembrane helix</keyword>
<evidence type="ECO:0000313" key="2">
    <source>
        <dbReference type="EMBL" id="RFP59209.1"/>
    </source>
</evidence>
<dbReference type="OrthoDB" id="10004487at2"/>
<dbReference type="EMBL" id="QVPD01000014">
    <property type="protein sequence ID" value="RFP59209.1"/>
    <property type="molecule type" value="Genomic_DNA"/>
</dbReference>
<sequence length="72" mass="8124">MSTPSAQLRLHADLARRAARRRRGWRRLLAFALVLGVYAGALTWLTRRVEAGVERSIQPLPALLHERGHDAD</sequence>
<dbReference type="Proteomes" id="UP000262917">
    <property type="component" value="Unassembled WGS sequence"/>
</dbReference>
<comment type="caution">
    <text evidence="2">The sequence shown here is derived from an EMBL/GenBank/DDBJ whole genome shotgun (WGS) entry which is preliminary data.</text>
</comment>
<protein>
    <submittedName>
        <fullName evidence="2">Uncharacterized protein</fullName>
    </submittedName>
</protein>